<comment type="function">
    <text evidence="5">Catalyzes the NADPH-dependent reduction of 7-cyano-7-deazaguanine (preQ0) to 7-aminomethyl-7-deazaguanine (preQ1).</text>
</comment>
<feature type="binding site" evidence="5">
    <location>
        <begin position="62"/>
        <end position="64"/>
    </location>
    <ligand>
        <name>substrate</name>
    </ligand>
</feature>
<comment type="similarity">
    <text evidence="5">Belongs to the GTP cyclohydrolase I family. QueF type 1 subfamily.</text>
</comment>
<reference evidence="6 7" key="1">
    <citation type="submission" date="2014-09" db="EMBL/GenBank/DDBJ databases">
        <title>Complete genome sequence of Endomicrobium proavitum.</title>
        <authorList>
            <person name="Zheng H."/>
        </authorList>
    </citation>
    <scope>NUCLEOTIDE SEQUENCE [LARGE SCALE GENOMIC DNA]</scope>
    <source>
        <strain evidence="6 7">Rsa215</strain>
    </source>
</reference>
<dbReference type="GO" id="GO:0005737">
    <property type="term" value="C:cytoplasm"/>
    <property type="evidence" value="ECO:0007669"/>
    <property type="project" value="UniProtKB-SubCell"/>
</dbReference>
<gene>
    <name evidence="5 6" type="primary">queF</name>
    <name evidence="6" type="ORF">Epro_0929</name>
</gene>
<dbReference type="GO" id="GO:0033739">
    <property type="term" value="F:preQ1 synthase activity"/>
    <property type="evidence" value="ECO:0007669"/>
    <property type="project" value="UniProtKB-UniRule"/>
</dbReference>
<dbReference type="Pfam" id="PF14489">
    <property type="entry name" value="QueF"/>
    <property type="match status" value="1"/>
</dbReference>
<evidence type="ECO:0000256" key="2">
    <source>
        <dbReference type="ARBA" id="ARBA00022785"/>
    </source>
</evidence>
<accession>A0A0G3WJ06</accession>
<keyword evidence="7" id="KW-1185">Reference proteome</keyword>
<dbReference type="OrthoDB" id="9789995at2"/>
<dbReference type="Gene3D" id="3.30.1130.10">
    <property type="match status" value="1"/>
</dbReference>
<dbReference type="RefSeq" id="WP_052570861.1">
    <property type="nucleotide sequence ID" value="NZ_CP009498.1"/>
</dbReference>
<dbReference type="PANTHER" id="PTHR34354">
    <property type="entry name" value="NADPH-DEPENDENT 7-CYANO-7-DEAZAGUANINE REDUCTASE"/>
    <property type="match status" value="1"/>
</dbReference>
<dbReference type="KEGG" id="epo:Epro_0929"/>
<dbReference type="HAMAP" id="MF_00818">
    <property type="entry name" value="QueF_type1"/>
    <property type="match status" value="1"/>
</dbReference>
<keyword evidence="1 5" id="KW-0963">Cytoplasm</keyword>
<sequence length="128" mass="14437">MKNTPVFDKVTPKLLEAMPYQYAGKDINVCIETEEFTCLCPWTGLPDFAYVVINYTPSKTVVELKSLKMYFQSYRNVGMVHESVVNNILNDLVKAISPKELTIDIEFGIRGGITTTVSAQYCKRQSGK</sequence>
<dbReference type="Proteomes" id="UP000035337">
    <property type="component" value="Chromosome"/>
</dbReference>
<evidence type="ECO:0000256" key="4">
    <source>
        <dbReference type="ARBA" id="ARBA00023002"/>
    </source>
</evidence>
<dbReference type="NCBIfam" id="TIGR03139">
    <property type="entry name" value="QueF-II"/>
    <property type="match status" value="1"/>
</dbReference>
<dbReference type="AlphaFoldDB" id="A0A0G3WJ06"/>
<dbReference type="InterPro" id="IPR029500">
    <property type="entry name" value="QueF"/>
</dbReference>
<dbReference type="PIRSF" id="PIRSF027377">
    <property type="entry name" value="Nitrile_oxidored_QueF"/>
    <property type="match status" value="1"/>
</dbReference>
<feature type="active site" description="Thioimide intermediate" evidence="5">
    <location>
        <position position="40"/>
    </location>
</feature>
<keyword evidence="3 5" id="KW-0521">NADP</keyword>
<dbReference type="PANTHER" id="PTHR34354:SF1">
    <property type="entry name" value="NADPH-DEPENDENT 7-CYANO-7-DEAZAGUANINE REDUCTASE"/>
    <property type="match status" value="1"/>
</dbReference>
<dbReference type="InterPro" id="IPR050084">
    <property type="entry name" value="NADPH_dep_7-cyano-7-deazaG_red"/>
</dbReference>
<dbReference type="STRING" id="1408281.Epro_0929"/>
<dbReference type="InterPro" id="IPR043133">
    <property type="entry name" value="GTP-CH-I_C/QueF"/>
</dbReference>
<dbReference type="GO" id="GO:0008616">
    <property type="term" value="P:tRNA queuosine(34) biosynthetic process"/>
    <property type="evidence" value="ECO:0007669"/>
    <property type="project" value="UniProtKB-UniRule"/>
</dbReference>
<feature type="active site" description="Proton donor" evidence="5">
    <location>
        <position position="47"/>
    </location>
</feature>
<comment type="subcellular location">
    <subcellularLocation>
        <location evidence="5">Cytoplasm</location>
    </subcellularLocation>
</comment>
<comment type="catalytic activity">
    <reaction evidence="5">
        <text>7-aminomethyl-7-carbaguanine + 2 NADP(+) = 7-cyano-7-carbaguanine + 2 NADPH + 3 H(+)</text>
        <dbReference type="Rhea" id="RHEA:13409"/>
        <dbReference type="ChEBI" id="CHEBI:15378"/>
        <dbReference type="ChEBI" id="CHEBI:45075"/>
        <dbReference type="ChEBI" id="CHEBI:57783"/>
        <dbReference type="ChEBI" id="CHEBI:58349"/>
        <dbReference type="ChEBI" id="CHEBI:58703"/>
        <dbReference type="EC" id="1.7.1.13"/>
    </reaction>
</comment>
<keyword evidence="2 5" id="KW-0671">Queuosine biosynthesis</keyword>
<evidence type="ECO:0000256" key="3">
    <source>
        <dbReference type="ARBA" id="ARBA00022857"/>
    </source>
</evidence>
<dbReference type="UniPathway" id="UPA00392"/>
<feature type="binding site" evidence="5">
    <location>
        <begin position="81"/>
        <end position="82"/>
    </location>
    <ligand>
        <name>substrate</name>
    </ligand>
</feature>
<name>A0A0G3WJ06_9BACT</name>
<evidence type="ECO:0000256" key="1">
    <source>
        <dbReference type="ARBA" id="ARBA00022490"/>
    </source>
</evidence>
<keyword evidence="4 5" id="KW-0560">Oxidoreductase</keyword>
<organism evidence="6 7">
    <name type="scientific">Endomicrobium proavitum</name>
    <dbReference type="NCBI Taxonomy" id="1408281"/>
    <lineage>
        <taxon>Bacteria</taxon>
        <taxon>Pseudomonadati</taxon>
        <taxon>Elusimicrobiota</taxon>
        <taxon>Endomicrobiia</taxon>
        <taxon>Endomicrobiales</taxon>
        <taxon>Endomicrobiaceae</taxon>
        <taxon>Endomicrobium</taxon>
    </lineage>
</organism>
<dbReference type="EC" id="1.7.1.13" evidence="5"/>
<evidence type="ECO:0000256" key="5">
    <source>
        <dbReference type="HAMAP-Rule" id="MF_00818"/>
    </source>
</evidence>
<comment type="pathway">
    <text evidence="5">tRNA modification; tRNA-queuosine biosynthesis.</text>
</comment>
<proteinExistence type="inferred from homology"/>
<dbReference type="SUPFAM" id="SSF55620">
    <property type="entry name" value="Tetrahydrobiopterin biosynthesis enzymes-like"/>
    <property type="match status" value="1"/>
</dbReference>
<protein>
    <recommendedName>
        <fullName evidence="5">NADPH-dependent 7-cyano-7-deazaguanine reductase</fullName>
        <ecNumber evidence="5">1.7.1.13</ecNumber>
    </recommendedName>
    <alternativeName>
        <fullName evidence="5">7-cyano-7-carbaguanine reductase</fullName>
    </alternativeName>
    <alternativeName>
        <fullName evidence="5">NADPH-dependent nitrile oxidoreductase</fullName>
    </alternativeName>
    <alternativeName>
        <fullName evidence="5">PreQ(0) reductase</fullName>
    </alternativeName>
</protein>
<evidence type="ECO:0000313" key="7">
    <source>
        <dbReference type="Proteomes" id="UP000035337"/>
    </source>
</evidence>
<dbReference type="InterPro" id="IPR016856">
    <property type="entry name" value="QueF_type1"/>
</dbReference>
<dbReference type="EMBL" id="CP009498">
    <property type="protein sequence ID" value="AKL98308.1"/>
    <property type="molecule type" value="Genomic_DNA"/>
</dbReference>
<evidence type="ECO:0000313" key="6">
    <source>
        <dbReference type="EMBL" id="AKL98308.1"/>
    </source>
</evidence>